<evidence type="ECO:0008006" key="3">
    <source>
        <dbReference type="Google" id="ProtNLM"/>
    </source>
</evidence>
<gene>
    <name evidence="1" type="ORF">FC98_GL001044</name>
</gene>
<comment type="caution">
    <text evidence="1">The sequence shown here is derived from an EMBL/GenBank/DDBJ whole genome shotgun (WGS) entry which is preliminary data.</text>
</comment>
<accession>A0A0R1P1S0</accession>
<dbReference type="RefSeq" id="WP_008855282.1">
    <property type="nucleotide sequence ID" value="NZ_AZEB01000002.1"/>
</dbReference>
<dbReference type="EMBL" id="AZEB01000002">
    <property type="protein sequence ID" value="KRL23011.1"/>
    <property type="molecule type" value="Genomic_DNA"/>
</dbReference>
<dbReference type="Proteomes" id="UP000051439">
    <property type="component" value="Unassembled WGS sequence"/>
</dbReference>
<dbReference type="AlphaFoldDB" id="A0A0R1P1S0"/>
<evidence type="ECO:0000313" key="2">
    <source>
        <dbReference type="Proteomes" id="UP000051439"/>
    </source>
</evidence>
<evidence type="ECO:0000313" key="1">
    <source>
        <dbReference type="EMBL" id="KRL23011.1"/>
    </source>
</evidence>
<organism evidence="1 2">
    <name type="scientific">Lentilactobacillus kisonensis DSM 19906 = JCM 15041</name>
    <dbReference type="NCBI Taxonomy" id="1423766"/>
    <lineage>
        <taxon>Bacteria</taxon>
        <taxon>Bacillati</taxon>
        <taxon>Bacillota</taxon>
        <taxon>Bacilli</taxon>
        <taxon>Lactobacillales</taxon>
        <taxon>Lactobacillaceae</taxon>
        <taxon>Lentilactobacillus</taxon>
    </lineage>
</organism>
<sequence length="590" mass="67823">MKLNTKQTEESAINILKARLARLHVDTGFNVNDKTPISDGFIALYTSSMGKEFKKSDFFGKIEVQIKGTRNQKNKKSKKFPLTTVGLNSIKRNGGLLFFVVYLNDDGVTGDICFRELSPLLIDRYLKNMHGKQKKLFQFLPFPEDDNEANNLLLRSLTQISDQQPLVLWNKDENPKQMDSGSIGIKVFSNESLEETLRTTDVVLYKNVDNMHVPVGVVSPEKIEIFHSKKVSVQFPGQKQAIISKLEVYDDKLILRVGNSGCIKLIFIKDSNVVHLDLKDAPNLDEQLNNVIMVLKLLNSDSFLIDDKEVSFESNSKHSNNQFEARLKKIYQSLQTISGFEDSTHIPYYEIEHQGTEEEKSRLFNLFRGYLNGNEIQRAGLYKSQFFGKDYYIVVSPGNPKHRFVFQSLFQKSTAAFLNVEYKRKGSFFINPYTYADQNIPLVGDFNGQLIIDWYKTHGFHSKREVEFADSYCIKLIFAFDRTHRKTFLNTSISCYKLILQSKYSDSLVWLNYVQTLFRKNCKLPGDIQSKLFGLIGSKYSEEKFGAGVLLQYSNDDLLQLWNDIPSKEQQTLLSYPITNLLDPSLRKQL</sequence>
<name>A0A0R1P1S0_9LACO</name>
<protein>
    <recommendedName>
        <fullName evidence="3">DUF4365 domain-containing protein</fullName>
    </recommendedName>
</protein>
<dbReference type="PATRIC" id="fig|1423766.4.peg.1075"/>
<keyword evidence="2" id="KW-1185">Reference proteome</keyword>
<proteinExistence type="predicted"/>
<reference evidence="1 2" key="1">
    <citation type="journal article" date="2015" name="Genome Announc.">
        <title>Expanding the biotechnology potential of lactobacilli through comparative genomics of 213 strains and associated genera.</title>
        <authorList>
            <person name="Sun Z."/>
            <person name="Harris H.M."/>
            <person name="McCann A."/>
            <person name="Guo C."/>
            <person name="Argimon S."/>
            <person name="Zhang W."/>
            <person name="Yang X."/>
            <person name="Jeffery I.B."/>
            <person name="Cooney J.C."/>
            <person name="Kagawa T.F."/>
            <person name="Liu W."/>
            <person name="Song Y."/>
            <person name="Salvetti E."/>
            <person name="Wrobel A."/>
            <person name="Rasinkangas P."/>
            <person name="Parkhill J."/>
            <person name="Rea M.C."/>
            <person name="O'Sullivan O."/>
            <person name="Ritari J."/>
            <person name="Douillard F.P."/>
            <person name="Paul Ross R."/>
            <person name="Yang R."/>
            <person name="Briner A.E."/>
            <person name="Felis G.E."/>
            <person name="de Vos W.M."/>
            <person name="Barrangou R."/>
            <person name="Klaenhammer T.R."/>
            <person name="Caufield P.W."/>
            <person name="Cui Y."/>
            <person name="Zhang H."/>
            <person name="O'Toole P.W."/>
        </authorList>
    </citation>
    <scope>NUCLEOTIDE SEQUENCE [LARGE SCALE GENOMIC DNA]</scope>
    <source>
        <strain evidence="1 2">DSM 19906</strain>
    </source>
</reference>